<keyword evidence="2" id="KW-0482">Metalloprotease</keyword>
<keyword evidence="2" id="KW-0645">Protease</keyword>
<dbReference type="InterPro" id="IPR002725">
    <property type="entry name" value="YgjP-like_metallopeptidase"/>
</dbReference>
<dbReference type="InterPro" id="IPR053136">
    <property type="entry name" value="UTP_pyrophosphatase-like"/>
</dbReference>
<feature type="domain" description="YgjP-like metallopeptidase" evidence="1">
    <location>
        <begin position="20"/>
        <end position="224"/>
    </location>
</feature>
<dbReference type="OrthoDB" id="9811177at2"/>
<dbReference type="RefSeq" id="WP_100257593.1">
    <property type="nucleotide sequence ID" value="NZ_CP011797.1"/>
</dbReference>
<evidence type="ECO:0000313" key="3">
    <source>
        <dbReference type="Proteomes" id="UP000229757"/>
    </source>
</evidence>
<dbReference type="PANTHER" id="PTHR30399:SF1">
    <property type="entry name" value="UTP PYROPHOSPHATASE"/>
    <property type="match status" value="1"/>
</dbReference>
<keyword evidence="3" id="KW-1185">Reference proteome</keyword>
<evidence type="ECO:0000259" key="1">
    <source>
        <dbReference type="Pfam" id="PF01863"/>
    </source>
</evidence>
<evidence type="ECO:0000313" key="2">
    <source>
        <dbReference type="EMBL" id="ATX77322.1"/>
    </source>
</evidence>
<name>A0A2K8KRT0_9GAMM</name>
<accession>A0A2K8KRT0</accession>
<dbReference type="Proteomes" id="UP000229757">
    <property type="component" value="Chromosome"/>
</dbReference>
<gene>
    <name evidence="2" type="ORF">REIFOR_02189</name>
</gene>
<dbReference type="GO" id="GO:0006508">
    <property type="term" value="P:proteolysis"/>
    <property type="evidence" value="ECO:0007669"/>
    <property type="project" value="UniProtKB-KW"/>
</dbReference>
<sequence length="232" mass="27385">MTEALFWQQRPVKLTYSQRKTIALHVKDNQIEIRAPWRTPHLFVQDFLATKTLWLEKTLAQQELQLRQQVDYRQASQIPFMGFNVQLIRTDAVSASWQLDEAGLRCNVPSTSDNALLPLLNDFYQQQAKFWLVKKTHQIADQLGLRARLADIGLRKTKTKWGHCTNQGRIQYNWQIMMAPESVIDYLVAHEVCHLEHLNHSSAFWQLVHRAHPNYVQDRRWLRDNGHRLRVV</sequence>
<proteinExistence type="predicted"/>
<reference evidence="2 3" key="1">
    <citation type="journal article" date="2017" name="Environ. Microbiol.">
        <title>Genomic and physiological analyses of 'Reinekea forsetii' reveal a versatile opportunistic lifestyle during spring algae blooms.</title>
        <authorList>
            <person name="Avci B."/>
            <person name="Hahnke R.L."/>
            <person name="Chafee M."/>
            <person name="Fischer T."/>
            <person name="Gruber-Vodicka H."/>
            <person name="Tegetmeyer H.E."/>
            <person name="Harder J."/>
            <person name="Fuchs B.M."/>
            <person name="Amann R.I."/>
            <person name="Teeling H."/>
        </authorList>
    </citation>
    <scope>NUCLEOTIDE SEQUENCE [LARGE SCALE GENOMIC DNA]</scope>
    <source>
        <strain evidence="2 3">Hel1_31_D35</strain>
    </source>
</reference>
<dbReference type="EMBL" id="CP011797">
    <property type="protein sequence ID" value="ATX77322.1"/>
    <property type="molecule type" value="Genomic_DNA"/>
</dbReference>
<dbReference type="PANTHER" id="PTHR30399">
    <property type="entry name" value="UNCHARACTERIZED PROTEIN YGJP"/>
    <property type="match status" value="1"/>
</dbReference>
<keyword evidence="2" id="KW-0378">Hydrolase</keyword>
<dbReference type="Gene3D" id="3.30.2010.10">
    <property type="entry name" value="Metalloproteases ('zincins'), catalytic domain"/>
    <property type="match status" value="1"/>
</dbReference>
<dbReference type="KEGG" id="rfo:REIFOR_02189"/>
<protein>
    <submittedName>
        <fullName evidence="2">Putative zinc metalloprotease, M80 family</fullName>
        <ecNumber evidence="2">3.4.24.-</ecNumber>
    </submittedName>
</protein>
<dbReference type="Pfam" id="PF01863">
    <property type="entry name" value="YgjP-like"/>
    <property type="match status" value="1"/>
</dbReference>
<organism evidence="2 3">
    <name type="scientific">Reinekea forsetii</name>
    <dbReference type="NCBI Taxonomy" id="1336806"/>
    <lineage>
        <taxon>Bacteria</taxon>
        <taxon>Pseudomonadati</taxon>
        <taxon>Pseudomonadota</taxon>
        <taxon>Gammaproteobacteria</taxon>
        <taxon>Oceanospirillales</taxon>
        <taxon>Saccharospirillaceae</taxon>
        <taxon>Reinekea</taxon>
    </lineage>
</organism>
<dbReference type="AlphaFoldDB" id="A0A2K8KRT0"/>
<dbReference type="GO" id="GO:0008237">
    <property type="term" value="F:metallopeptidase activity"/>
    <property type="evidence" value="ECO:0007669"/>
    <property type="project" value="UniProtKB-KW"/>
</dbReference>
<dbReference type="EC" id="3.4.24.-" evidence="2"/>
<dbReference type="CDD" id="cd07344">
    <property type="entry name" value="M48_yhfN_like"/>
    <property type="match status" value="1"/>
</dbReference>